<evidence type="ECO:0000256" key="1">
    <source>
        <dbReference type="ARBA" id="ARBA00010676"/>
    </source>
</evidence>
<dbReference type="SMART" id="SM00664">
    <property type="entry name" value="DoH"/>
    <property type="match status" value="1"/>
</dbReference>
<dbReference type="Pfam" id="PF01082">
    <property type="entry name" value="Cu2_monooxygen"/>
    <property type="match status" value="1"/>
</dbReference>
<keyword evidence="4" id="KW-0732">Signal</keyword>
<evidence type="ECO:0000313" key="7">
    <source>
        <dbReference type="Proteomes" id="UP000198287"/>
    </source>
</evidence>
<dbReference type="InterPro" id="IPR028460">
    <property type="entry name" value="Tbh/DBH"/>
</dbReference>
<dbReference type="Gene3D" id="2.60.120.230">
    <property type="match status" value="1"/>
</dbReference>
<dbReference type="InterPro" id="IPR045266">
    <property type="entry name" value="DOH_DOMON"/>
</dbReference>
<gene>
    <name evidence="6" type="ORF">Fcan01_14336</name>
</gene>
<protein>
    <submittedName>
        <fullName evidence="6">DBH-like monooxygenase protein 1</fullName>
    </submittedName>
</protein>
<dbReference type="Gene3D" id="2.60.120.310">
    <property type="entry name" value="Copper type II, ascorbate-dependent monooxygenase, N-terminal domain"/>
    <property type="match status" value="1"/>
</dbReference>
<dbReference type="PANTHER" id="PTHR10157">
    <property type="entry name" value="DOPAMINE BETA HYDROXYLASE RELATED"/>
    <property type="match status" value="1"/>
</dbReference>
<dbReference type="GO" id="GO:0004500">
    <property type="term" value="F:dopamine beta-monooxygenase activity"/>
    <property type="evidence" value="ECO:0007669"/>
    <property type="project" value="InterPro"/>
</dbReference>
<dbReference type="EMBL" id="LNIX01000008">
    <property type="protein sequence ID" value="OXA51293.1"/>
    <property type="molecule type" value="Genomic_DNA"/>
</dbReference>
<dbReference type="InterPro" id="IPR036939">
    <property type="entry name" value="Cu2_ascorb_mOase_N_sf"/>
</dbReference>
<dbReference type="PRINTS" id="PR00767">
    <property type="entry name" value="DBMONOXGNASE"/>
</dbReference>
<evidence type="ECO:0000256" key="2">
    <source>
        <dbReference type="ARBA" id="ARBA00023157"/>
    </source>
</evidence>
<accession>A0A226E183</accession>
<dbReference type="GO" id="GO:0005615">
    <property type="term" value="C:extracellular space"/>
    <property type="evidence" value="ECO:0007669"/>
    <property type="project" value="TreeGrafter"/>
</dbReference>
<dbReference type="Pfam" id="PF03351">
    <property type="entry name" value="DOMON"/>
    <property type="match status" value="1"/>
</dbReference>
<name>A0A226E183_FOLCA</name>
<keyword evidence="6" id="KW-0560">Oxidoreductase</keyword>
<dbReference type="FunFam" id="2.60.120.230:FF:000001">
    <property type="entry name" value="Monooxygenase, DBH-like 1"/>
    <property type="match status" value="1"/>
</dbReference>
<dbReference type="InterPro" id="IPR000323">
    <property type="entry name" value="Cu2_ascorb_mOase_N"/>
</dbReference>
<keyword evidence="2" id="KW-1015">Disulfide bond</keyword>
<dbReference type="InterPro" id="IPR024548">
    <property type="entry name" value="Cu2_monoox_C"/>
</dbReference>
<dbReference type="PANTHER" id="PTHR10157:SF23">
    <property type="entry name" value="MOXD1 HOMOLOG 1"/>
    <property type="match status" value="1"/>
</dbReference>
<keyword evidence="6" id="KW-0503">Monooxygenase</keyword>
<dbReference type="InterPro" id="IPR014784">
    <property type="entry name" value="Cu2_ascorb_mOase-like_C"/>
</dbReference>
<dbReference type="InterPro" id="IPR000945">
    <property type="entry name" value="DBH-like"/>
</dbReference>
<dbReference type="OMA" id="RLVHHIV"/>
<proteinExistence type="inferred from homology"/>
<dbReference type="Pfam" id="PF03712">
    <property type="entry name" value="Cu2_monoox_C"/>
    <property type="match status" value="1"/>
</dbReference>
<organism evidence="6 7">
    <name type="scientific">Folsomia candida</name>
    <name type="common">Springtail</name>
    <dbReference type="NCBI Taxonomy" id="158441"/>
    <lineage>
        <taxon>Eukaryota</taxon>
        <taxon>Metazoa</taxon>
        <taxon>Ecdysozoa</taxon>
        <taxon>Arthropoda</taxon>
        <taxon>Hexapoda</taxon>
        <taxon>Collembola</taxon>
        <taxon>Entomobryomorpha</taxon>
        <taxon>Isotomoidea</taxon>
        <taxon>Isotomidae</taxon>
        <taxon>Proisotominae</taxon>
        <taxon>Folsomia</taxon>
    </lineage>
</organism>
<evidence type="ECO:0000259" key="5">
    <source>
        <dbReference type="PROSITE" id="PS50836"/>
    </source>
</evidence>
<dbReference type="SUPFAM" id="SSF49742">
    <property type="entry name" value="PHM/PNGase F"/>
    <property type="match status" value="2"/>
</dbReference>
<dbReference type="Gene3D" id="2.60.40.1210">
    <property type="entry name" value="Cellobiose dehydrogenase, cytochrome domain"/>
    <property type="match status" value="1"/>
</dbReference>
<keyword evidence="7" id="KW-1185">Reference proteome</keyword>
<sequence>MRFPLVLFFLQFSLLSIHSEFSQHRTEILAADGSYVLHWSIDYVAKVVRFNATVATRGYVGFGISPSGGMTGADIVIGGIFENGTAYFSDRHAVGESLPIVDKAQNWDLLNATETTDGVTTLIFERAFNTCDDEDVVLSNDTTNFIWAYSPTNSDDVVYHTSGFRGTLTVQPLDPEVPPLDPGHWSQYDIKHTMTMPDADTTYWCTIHRSPVFTEKHHIVAFEPLLTSSEAIAHTHHYNIFRCTPPDGVDAETFFGPHVDAGVGGECYVAQPEVPTAYCQTMFYNWAVGGRTLVLPPNIGYPIGETGNPVDYYMFEIHYNNPTRLQNVTFETGAIIYYTPELRQHDAGLMVVAHHTSLSLTVPPNSTGFKTAGHCDSACTEEYLPEEGINVFAIFLHAHLSGRKMKFRQFRGDQELPWAANDDTYDFEFQQTRPLSKELKILRGDHLTMECTYDTTWYDQSKVVIGGLSTTNEMCQSIFWYYPRAELRDCRSEYPTEEIFAKFGIESANRSTPYEDAIITAPTSLAGMSYTEVLNTRVDWTSELRKAIEQDSLTRPHVGVCWTASETKNIDQIGYPSGIVREYAPRDECNSSLANRLVLTVPIFLGMIFSLIEIV</sequence>
<dbReference type="OrthoDB" id="19261at2759"/>
<feature type="signal peptide" evidence="4">
    <location>
        <begin position="1"/>
        <end position="19"/>
    </location>
</feature>
<feature type="domain" description="DOMON" evidence="5">
    <location>
        <begin position="33"/>
        <end position="150"/>
    </location>
</feature>
<dbReference type="PROSITE" id="PS50836">
    <property type="entry name" value="DOMON"/>
    <property type="match status" value="1"/>
</dbReference>
<dbReference type="GO" id="GO:0006589">
    <property type="term" value="P:octopamine biosynthetic process"/>
    <property type="evidence" value="ECO:0007669"/>
    <property type="project" value="TreeGrafter"/>
</dbReference>
<comment type="caution">
    <text evidence="6">The sequence shown here is derived from an EMBL/GenBank/DDBJ whole genome shotgun (WGS) entry which is preliminary data.</text>
</comment>
<evidence type="ECO:0000313" key="6">
    <source>
        <dbReference type="EMBL" id="OXA51293.1"/>
    </source>
</evidence>
<dbReference type="GO" id="GO:0042421">
    <property type="term" value="P:norepinephrine biosynthetic process"/>
    <property type="evidence" value="ECO:0007669"/>
    <property type="project" value="TreeGrafter"/>
</dbReference>
<dbReference type="GO" id="GO:0042420">
    <property type="term" value="P:dopamine catabolic process"/>
    <property type="evidence" value="ECO:0007669"/>
    <property type="project" value="TreeGrafter"/>
</dbReference>
<dbReference type="Proteomes" id="UP000198287">
    <property type="component" value="Unassembled WGS sequence"/>
</dbReference>
<reference evidence="6 7" key="1">
    <citation type="submission" date="2015-12" db="EMBL/GenBank/DDBJ databases">
        <title>The genome of Folsomia candida.</title>
        <authorList>
            <person name="Faddeeva A."/>
            <person name="Derks M.F."/>
            <person name="Anvar Y."/>
            <person name="Smit S."/>
            <person name="Van Straalen N."/>
            <person name="Roelofs D."/>
        </authorList>
    </citation>
    <scope>NUCLEOTIDE SEQUENCE [LARGE SCALE GENOMIC DNA]</scope>
    <source>
        <strain evidence="6 7">VU population</strain>
        <tissue evidence="6">Whole body</tissue>
    </source>
</reference>
<dbReference type="AlphaFoldDB" id="A0A226E183"/>
<evidence type="ECO:0000256" key="4">
    <source>
        <dbReference type="SAM" id="SignalP"/>
    </source>
</evidence>
<comment type="similarity">
    <text evidence="1">Belongs to the copper type II ascorbate-dependent monooxygenase family.</text>
</comment>
<dbReference type="InterPro" id="IPR005018">
    <property type="entry name" value="DOMON_domain"/>
</dbReference>
<evidence type="ECO:0000256" key="3">
    <source>
        <dbReference type="ARBA" id="ARBA00023180"/>
    </source>
</evidence>
<dbReference type="SUPFAM" id="SSF49344">
    <property type="entry name" value="CBD9-like"/>
    <property type="match status" value="1"/>
</dbReference>
<dbReference type="GO" id="GO:0005507">
    <property type="term" value="F:copper ion binding"/>
    <property type="evidence" value="ECO:0007669"/>
    <property type="project" value="InterPro"/>
</dbReference>
<keyword evidence="3" id="KW-0325">Glycoprotein</keyword>
<dbReference type="CDD" id="cd09631">
    <property type="entry name" value="DOMON_DOH"/>
    <property type="match status" value="1"/>
</dbReference>
<feature type="chain" id="PRO_5011968522" evidence="4">
    <location>
        <begin position="20"/>
        <end position="615"/>
    </location>
</feature>
<dbReference type="InterPro" id="IPR008977">
    <property type="entry name" value="PHM/PNGase_F_dom_sf"/>
</dbReference>
<dbReference type="GO" id="GO:0030667">
    <property type="term" value="C:secretory granule membrane"/>
    <property type="evidence" value="ECO:0007669"/>
    <property type="project" value="TreeGrafter"/>
</dbReference>